<evidence type="ECO:0000256" key="4">
    <source>
        <dbReference type="ARBA" id="ARBA00023016"/>
    </source>
</evidence>
<protein>
    <submittedName>
        <fullName evidence="9">Tetratricopeptide repeat protein</fullName>
    </submittedName>
</protein>
<gene>
    <name evidence="9" type="ORF">GK047_28870</name>
</gene>
<evidence type="ECO:0000313" key="9">
    <source>
        <dbReference type="EMBL" id="NEW09902.1"/>
    </source>
</evidence>
<feature type="repeat" description="TPR" evidence="5">
    <location>
        <begin position="338"/>
        <end position="371"/>
    </location>
</feature>
<dbReference type="CDD" id="cd06257">
    <property type="entry name" value="DnaJ"/>
    <property type="match status" value="1"/>
</dbReference>
<evidence type="ECO:0000256" key="5">
    <source>
        <dbReference type="PROSITE-ProRule" id="PRU00339"/>
    </source>
</evidence>
<evidence type="ECO:0000256" key="1">
    <source>
        <dbReference type="ARBA" id="ARBA00022705"/>
    </source>
</evidence>
<dbReference type="Pfam" id="PF13432">
    <property type="entry name" value="TPR_16"/>
    <property type="match status" value="1"/>
</dbReference>
<sequence length="642" mass="75670">MMTCWIILGIEPTTDISTIKKAYAKKLKIYHPEDDPEGYQKLREAYETARKRAERFTEMPEKSSQELDHSPVDLDLPQGMPNIEFEADMIEKDQEEKYTPPPLPAEFINDFKENLPTIEQKIDDFINQFESMYHSFFDRIDIEKWKGLLNSDVLWQVGYKKTLNDKVLKFLQNHHHLPRHVWLLLESNFNWREEKEYLYARFPEPFITYMFRQMDQIWELRYSYFKVFEGVNYEAFLDYREQAFFALIDNDLEQVKRCMAEAYAIYPDDPDLLRIKGEYYLRIGDKDGALAAFNHAIRIHPDDYDSYLYRARILYDKTQISSAISDCEYILLGLPDHIHARCLLAKCYMKLGDREKAREQFSQVLQRNPFDIEAKAYLAQIHTDIVAEIKKKPEGYHKAEMNRLYGQLGKRSPIDTTKAVLLVLFKRTWIYLAFIIICHLILHALFVGETGQTPNDFITHYLKTKVNTVKIETLEQLKGRPPGSMIQVNLSNARCLDMYEDTRTNSRGETRKVYISFDEAEEEGLYDVNFGYVCMGQLDDKTVMFIGKVDYWSKVLWEPDIQVRGKITSLETQELANVVIDEMEPILSLDGLMANQYIDAREDTRNSFEGVPKLLIIFILLLIVFYVYLIRELRRVYRAVKL</sequence>
<dbReference type="PANTHER" id="PTHR44858:SF1">
    <property type="entry name" value="UDP-N-ACETYLGLUCOSAMINE--PEPTIDE N-ACETYLGLUCOSAMINYLTRANSFERASE SPINDLY-RELATED"/>
    <property type="match status" value="1"/>
</dbReference>
<feature type="compositionally biased region" description="Basic and acidic residues" evidence="6">
    <location>
        <begin position="52"/>
        <end position="72"/>
    </location>
</feature>
<evidence type="ECO:0000256" key="6">
    <source>
        <dbReference type="SAM" id="MobiDB-lite"/>
    </source>
</evidence>
<dbReference type="SUPFAM" id="SSF46565">
    <property type="entry name" value="Chaperone J-domain"/>
    <property type="match status" value="1"/>
</dbReference>
<dbReference type="Gene3D" id="1.10.287.110">
    <property type="entry name" value="DnaJ domain"/>
    <property type="match status" value="1"/>
</dbReference>
<comment type="caution">
    <text evidence="9">The sequence shown here is derived from an EMBL/GenBank/DDBJ whole genome shotgun (WGS) entry which is preliminary data.</text>
</comment>
<evidence type="ECO:0000256" key="2">
    <source>
        <dbReference type="ARBA" id="ARBA00022737"/>
    </source>
</evidence>
<dbReference type="InterPro" id="IPR019734">
    <property type="entry name" value="TPR_rpt"/>
</dbReference>
<dbReference type="SMART" id="SM00271">
    <property type="entry name" value="DnaJ"/>
    <property type="match status" value="1"/>
</dbReference>
<dbReference type="Pfam" id="PF14559">
    <property type="entry name" value="TPR_19"/>
    <property type="match status" value="1"/>
</dbReference>
<dbReference type="InterPro" id="IPR001623">
    <property type="entry name" value="DnaJ_domain"/>
</dbReference>
<accession>A0A6G4A6A2</accession>
<dbReference type="EMBL" id="JAAIKC010000028">
    <property type="protein sequence ID" value="NEW09902.1"/>
    <property type="molecule type" value="Genomic_DNA"/>
</dbReference>
<name>A0A6G4A6A2_9BACL</name>
<dbReference type="Gene3D" id="1.25.40.10">
    <property type="entry name" value="Tetratricopeptide repeat domain"/>
    <property type="match status" value="1"/>
</dbReference>
<dbReference type="InterPro" id="IPR036869">
    <property type="entry name" value="J_dom_sf"/>
</dbReference>
<keyword evidence="2" id="KW-0677">Repeat</keyword>
<dbReference type="InterPro" id="IPR011990">
    <property type="entry name" value="TPR-like_helical_dom_sf"/>
</dbReference>
<dbReference type="SUPFAM" id="SSF48452">
    <property type="entry name" value="TPR-like"/>
    <property type="match status" value="1"/>
</dbReference>
<feature type="domain" description="J" evidence="8">
    <location>
        <begin position="3"/>
        <end position="54"/>
    </location>
</feature>
<evidence type="ECO:0000259" key="8">
    <source>
        <dbReference type="PROSITE" id="PS50076"/>
    </source>
</evidence>
<organism evidence="9">
    <name type="scientific">Paenibacillus sp. SYP-B3998</name>
    <dbReference type="NCBI Taxonomy" id="2678564"/>
    <lineage>
        <taxon>Bacteria</taxon>
        <taxon>Bacillati</taxon>
        <taxon>Bacillota</taxon>
        <taxon>Bacilli</taxon>
        <taxon>Bacillales</taxon>
        <taxon>Paenibacillaceae</taxon>
        <taxon>Paenibacillus</taxon>
    </lineage>
</organism>
<dbReference type="GO" id="GO:0006260">
    <property type="term" value="P:DNA replication"/>
    <property type="evidence" value="ECO:0007669"/>
    <property type="project" value="UniProtKB-KW"/>
</dbReference>
<feature type="transmembrane region" description="Helical" evidence="7">
    <location>
        <begin position="610"/>
        <end position="629"/>
    </location>
</feature>
<evidence type="ECO:0000256" key="3">
    <source>
        <dbReference type="ARBA" id="ARBA00022803"/>
    </source>
</evidence>
<keyword evidence="1" id="KW-0235">DNA replication</keyword>
<keyword evidence="4" id="KW-0346">Stress response</keyword>
<feature type="transmembrane region" description="Helical" evidence="7">
    <location>
        <begin position="428"/>
        <end position="448"/>
    </location>
</feature>
<reference evidence="9" key="1">
    <citation type="submission" date="2020-02" db="EMBL/GenBank/DDBJ databases">
        <authorList>
            <person name="Shen X.-R."/>
            <person name="Zhang Y.-X."/>
        </authorList>
    </citation>
    <scope>NUCLEOTIDE SEQUENCE</scope>
    <source>
        <strain evidence="9">SYP-B3998</strain>
    </source>
</reference>
<keyword evidence="7" id="KW-0812">Transmembrane</keyword>
<dbReference type="PROSITE" id="PS50076">
    <property type="entry name" value="DNAJ_2"/>
    <property type="match status" value="1"/>
</dbReference>
<keyword evidence="7" id="KW-0472">Membrane</keyword>
<keyword evidence="7" id="KW-1133">Transmembrane helix</keyword>
<proteinExistence type="predicted"/>
<dbReference type="PANTHER" id="PTHR44858">
    <property type="entry name" value="TETRATRICOPEPTIDE REPEAT PROTEIN 6"/>
    <property type="match status" value="1"/>
</dbReference>
<feature type="region of interest" description="Disordered" evidence="6">
    <location>
        <begin position="52"/>
        <end position="73"/>
    </location>
</feature>
<dbReference type="AlphaFoldDB" id="A0A6G4A6A2"/>
<dbReference type="InterPro" id="IPR050498">
    <property type="entry name" value="Ycf3"/>
</dbReference>
<keyword evidence="3 5" id="KW-0802">TPR repeat</keyword>
<evidence type="ECO:0000256" key="7">
    <source>
        <dbReference type="SAM" id="Phobius"/>
    </source>
</evidence>
<dbReference type="SMART" id="SM00028">
    <property type="entry name" value="TPR"/>
    <property type="match status" value="3"/>
</dbReference>
<dbReference type="PROSITE" id="PS50005">
    <property type="entry name" value="TPR"/>
    <property type="match status" value="2"/>
</dbReference>
<feature type="repeat" description="TPR" evidence="5">
    <location>
        <begin position="270"/>
        <end position="303"/>
    </location>
</feature>